<proteinExistence type="predicted"/>
<dbReference type="AlphaFoldDB" id="A0A2J8IP55"/>
<evidence type="ECO:0000256" key="1">
    <source>
        <dbReference type="SAM" id="Phobius"/>
    </source>
</evidence>
<dbReference type="EMBL" id="NBAG03000674">
    <property type="protein sequence ID" value="PNI12283.1"/>
    <property type="molecule type" value="Genomic_DNA"/>
</dbReference>
<comment type="caution">
    <text evidence="2">The sequence shown here is derived from an EMBL/GenBank/DDBJ whole genome shotgun (WGS) entry which is preliminary data.</text>
</comment>
<feature type="non-terminal residue" evidence="2">
    <location>
        <position position="86"/>
    </location>
</feature>
<keyword evidence="1" id="KW-0472">Membrane</keyword>
<protein>
    <submittedName>
        <fullName evidence="2">AGRN isoform 10</fullName>
    </submittedName>
</protein>
<accession>A0A2J8IP55</accession>
<organism evidence="2 3">
    <name type="scientific">Pan troglodytes</name>
    <name type="common">Chimpanzee</name>
    <dbReference type="NCBI Taxonomy" id="9598"/>
    <lineage>
        <taxon>Eukaryota</taxon>
        <taxon>Metazoa</taxon>
        <taxon>Chordata</taxon>
        <taxon>Craniata</taxon>
        <taxon>Vertebrata</taxon>
        <taxon>Euteleostomi</taxon>
        <taxon>Mammalia</taxon>
        <taxon>Eutheria</taxon>
        <taxon>Euarchontoglires</taxon>
        <taxon>Primates</taxon>
        <taxon>Haplorrhini</taxon>
        <taxon>Catarrhini</taxon>
        <taxon>Hominidae</taxon>
        <taxon>Pan</taxon>
    </lineage>
</organism>
<feature type="transmembrane region" description="Helical" evidence="1">
    <location>
        <begin position="23"/>
        <end position="47"/>
    </location>
</feature>
<reference evidence="2 3" key="1">
    <citation type="submission" date="2017-12" db="EMBL/GenBank/DDBJ databases">
        <title>High-resolution comparative analysis of great ape genomes.</title>
        <authorList>
            <person name="Pollen A."/>
            <person name="Hastie A."/>
            <person name="Hormozdiari F."/>
            <person name="Dougherty M."/>
            <person name="Liu R."/>
            <person name="Chaisson M."/>
            <person name="Hoppe E."/>
            <person name="Hill C."/>
            <person name="Pang A."/>
            <person name="Hillier L."/>
            <person name="Baker C."/>
            <person name="Armstrong J."/>
            <person name="Shendure J."/>
            <person name="Paten B."/>
            <person name="Wilson R."/>
            <person name="Chao H."/>
            <person name="Schneider V."/>
            <person name="Ventura M."/>
            <person name="Kronenberg Z."/>
            <person name="Murali S."/>
            <person name="Gordon D."/>
            <person name="Cantsilieris S."/>
            <person name="Munson K."/>
            <person name="Nelson B."/>
            <person name="Raja A."/>
            <person name="Underwood J."/>
            <person name="Diekhans M."/>
            <person name="Fiddes I."/>
            <person name="Haussler D."/>
            <person name="Eichler E."/>
        </authorList>
    </citation>
    <scope>NUCLEOTIDE SEQUENCE [LARGE SCALE GENOMIC DNA]</scope>
    <source>
        <strain evidence="2">Yerkes chimp pedigree #C0471</strain>
    </source>
</reference>
<gene>
    <name evidence="2" type="ORF">CK820_G0054572</name>
</gene>
<name>A0A2J8IP55_PANTR</name>
<evidence type="ECO:0000313" key="3">
    <source>
        <dbReference type="Proteomes" id="UP000236370"/>
    </source>
</evidence>
<keyword evidence="1" id="KW-1133">Transmembrane helix</keyword>
<evidence type="ECO:0000313" key="2">
    <source>
        <dbReference type="EMBL" id="PNI12283.1"/>
    </source>
</evidence>
<dbReference type="Proteomes" id="UP000236370">
    <property type="component" value="Unassembled WGS sequence"/>
</dbReference>
<keyword evidence="1" id="KW-0812">Transmembrane</keyword>
<sequence>MPPLPLARDTRQPPGASLLVRGFMVPCNACLILLATATLGFAVLLFLNNYKPGTHFTPVPPTPPDACRGMLCGFGAVCEPNAEGPG</sequence>